<evidence type="ECO:0000256" key="1">
    <source>
        <dbReference type="SAM" id="MobiDB-lite"/>
    </source>
</evidence>
<feature type="signal peptide" evidence="2">
    <location>
        <begin position="1"/>
        <end position="19"/>
    </location>
</feature>
<evidence type="ECO:0000313" key="4">
    <source>
        <dbReference type="Proteomes" id="UP000094527"/>
    </source>
</evidence>
<dbReference type="EMBL" id="LJIJ01000382">
    <property type="protein sequence ID" value="ODM98089.1"/>
    <property type="molecule type" value="Genomic_DNA"/>
</dbReference>
<proteinExistence type="predicted"/>
<accession>A0A1D2MYG8</accession>
<keyword evidence="4" id="KW-1185">Reference proteome</keyword>
<keyword evidence="2" id="KW-0732">Signal</keyword>
<feature type="chain" id="PRO_5008904737" evidence="2">
    <location>
        <begin position="20"/>
        <end position="143"/>
    </location>
</feature>
<feature type="region of interest" description="Disordered" evidence="1">
    <location>
        <begin position="64"/>
        <end position="117"/>
    </location>
</feature>
<protein>
    <submittedName>
        <fullName evidence="3">Uncharacterized protein</fullName>
    </submittedName>
</protein>
<feature type="compositionally biased region" description="Acidic residues" evidence="1">
    <location>
        <begin position="73"/>
        <end position="94"/>
    </location>
</feature>
<dbReference type="Proteomes" id="UP000094527">
    <property type="component" value="Unassembled WGS sequence"/>
</dbReference>
<gene>
    <name evidence="3" type="ORF">Ocin01_08594</name>
</gene>
<reference evidence="3 4" key="1">
    <citation type="journal article" date="2016" name="Genome Biol. Evol.">
        <title>Gene Family Evolution Reflects Adaptation to Soil Environmental Stressors in the Genome of the Collembolan Orchesella cincta.</title>
        <authorList>
            <person name="Faddeeva-Vakhrusheva A."/>
            <person name="Derks M.F."/>
            <person name="Anvar S.Y."/>
            <person name="Agamennone V."/>
            <person name="Suring W."/>
            <person name="Smit S."/>
            <person name="van Straalen N.M."/>
            <person name="Roelofs D."/>
        </authorList>
    </citation>
    <scope>NUCLEOTIDE SEQUENCE [LARGE SCALE GENOMIC DNA]</scope>
    <source>
        <tissue evidence="3">Mixed pool</tissue>
    </source>
</reference>
<sequence length="143" mass="16229">MQKSLFILFVATYVAVCCARSSKPVSIFQKISEEDVSQNEIRTDFSELAEEKQNALMTNEIQVTARLSKNDKDDDNSQGETDNIEEEDDNDTESNEYANDQAVEISPASSQFINPSKAPSSPLEYIMDLFYGFFSWIHDKFTT</sequence>
<evidence type="ECO:0000256" key="2">
    <source>
        <dbReference type="SAM" id="SignalP"/>
    </source>
</evidence>
<dbReference type="AlphaFoldDB" id="A0A1D2MYG8"/>
<organism evidence="3 4">
    <name type="scientific">Orchesella cincta</name>
    <name type="common">Springtail</name>
    <name type="synonym">Podura cincta</name>
    <dbReference type="NCBI Taxonomy" id="48709"/>
    <lineage>
        <taxon>Eukaryota</taxon>
        <taxon>Metazoa</taxon>
        <taxon>Ecdysozoa</taxon>
        <taxon>Arthropoda</taxon>
        <taxon>Hexapoda</taxon>
        <taxon>Collembola</taxon>
        <taxon>Entomobryomorpha</taxon>
        <taxon>Entomobryoidea</taxon>
        <taxon>Orchesellidae</taxon>
        <taxon>Orchesellinae</taxon>
        <taxon>Orchesella</taxon>
    </lineage>
</organism>
<name>A0A1D2MYG8_ORCCI</name>
<evidence type="ECO:0000313" key="3">
    <source>
        <dbReference type="EMBL" id="ODM98089.1"/>
    </source>
</evidence>
<feature type="compositionally biased region" description="Polar residues" evidence="1">
    <location>
        <begin position="107"/>
        <end position="117"/>
    </location>
</feature>
<comment type="caution">
    <text evidence="3">The sequence shown here is derived from an EMBL/GenBank/DDBJ whole genome shotgun (WGS) entry which is preliminary data.</text>
</comment>